<dbReference type="InterPro" id="IPR036249">
    <property type="entry name" value="Thioredoxin-like_sf"/>
</dbReference>
<sequence length="230" mass="25432">MTHELILGDPAYSSWSLRAWLLVTRFDIPHRLRWVELYADTPLAAQIAAPPARTVPTLLFDGGAVASDTISIAEELATRYPDRGFWPTEPLPRAMARNLAAEMHAGFAALRNACPMCLRTAYADVPVSAEVQVDLDRLDVIWTDALARSGGPWLAGDYSIADAFYAPVAARIAGYGLAASDVARDYVDRHLGDPAFAEWRALAKDRGPDLHEVQYKMPYPRRPFPDSLPR</sequence>
<evidence type="ECO:0000313" key="3">
    <source>
        <dbReference type="Proteomes" id="UP000642488"/>
    </source>
</evidence>
<dbReference type="Gene3D" id="3.40.30.10">
    <property type="entry name" value="Glutaredoxin"/>
    <property type="match status" value="1"/>
</dbReference>
<evidence type="ECO:0000259" key="1">
    <source>
        <dbReference type="Pfam" id="PF13409"/>
    </source>
</evidence>
<comment type="caution">
    <text evidence="2">The sequence shown here is derived from an EMBL/GenBank/DDBJ whole genome shotgun (WGS) entry which is preliminary data.</text>
</comment>
<feature type="domain" description="GST N-terminal" evidence="1">
    <location>
        <begin position="12"/>
        <end position="78"/>
    </location>
</feature>
<dbReference type="SUPFAM" id="SSF47616">
    <property type="entry name" value="GST C-terminal domain-like"/>
    <property type="match status" value="1"/>
</dbReference>
<dbReference type="Gene3D" id="1.20.1050.10">
    <property type="match status" value="1"/>
</dbReference>
<dbReference type="InterPro" id="IPR004045">
    <property type="entry name" value="Glutathione_S-Trfase_N"/>
</dbReference>
<protein>
    <submittedName>
        <fullName evidence="2">Glutathione S-transferase</fullName>
    </submittedName>
</protein>
<dbReference type="Pfam" id="PF13409">
    <property type="entry name" value="GST_N_2"/>
    <property type="match status" value="1"/>
</dbReference>
<proteinExistence type="predicted"/>
<dbReference type="AlphaFoldDB" id="A0A934MB64"/>
<dbReference type="EMBL" id="JAEKPD010000001">
    <property type="protein sequence ID" value="MBJ3761190.1"/>
    <property type="molecule type" value="Genomic_DNA"/>
</dbReference>
<dbReference type="Proteomes" id="UP000642488">
    <property type="component" value="Unassembled WGS sequence"/>
</dbReference>
<dbReference type="CDD" id="cd03194">
    <property type="entry name" value="GST_C_3"/>
    <property type="match status" value="1"/>
</dbReference>
<dbReference type="InterPro" id="IPR036282">
    <property type="entry name" value="Glutathione-S-Trfase_C_sf"/>
</dbReference>
<keyword evidence="3" id="KW-1185">Reference proteome</keyword>
<dbReference type="SUPFAM" id="SSF52833">
    <property type="entry name" value="Thioredoxin-like"/>
    <property type="match status" value="1"/>
</dbReference>
<evidence type="ECO:0000313" key="2">
    <source>
        <dbReference type="EMBL" id="MBJ3761190.1"/>
    </source>
</evidence>
<reference evidence="2" key="1">
    <citation type="submission" date="2020-12" db="EMBL/GenBank/DDBJ databases">
        <title>Bacterial taxonomy.</title>
        <authorList>
            <person name="Pan X."/>
        </authorList>
    </citation>
    <scope>NUCLEOTIDE SEQUENCE</scope>
    <source>
        <strain evidence="2">KCTC 52957</strain>
    </source>
</reference>
<dbReference type="RefSeq" id="WP_198914372.1">
    <property type="nucleotide sequence ID" value="NZ_JAEKPD010000001.1"/>
</dbReference>
<accession>A0A934MB64</accession>
<name>A0A934MB64_9RHOB</name>
<gene>
    <name evidence="2" type="ORF">ILP92_00300</name>
</gene>
<organism evidence="2 3">
    <name type="scientific">Palleronia pontilimi</name>
    <dbReference type="NCBI Taxonomy" id="1964209"/>
    <lineage>
        <taxon>Bacteria</taxon>
        <taxon>Pseudomonadati</taxon>
        <taxon>Pseudomonadota</taxon>
        <taxon>Alphaproteobacteria</taxon>
        <taxon>Rhodobacterales</taxon>
        <taxon>Roseobacteraceae</taxon>
        <taxon>Palleronia</taxon>
    </lineage>
</organism>